<accession>A0A1N6FFL0</accession>
<sequence>MPDAKLLDKYYDRLLSAFPIEFPTIELKYDISLAEAKDYVFTLAKFKLIQQLEKDFMVLQNKMRV</sequence>
<dbReference type="STRING" id="1416779.SAMN05444409_1246"/>
<gene>
    <name evidence="1" type="ORF">SAMN05444409_1246</name>
</gene>
<protein>
    <submittedName>
        <fullName evidence="1">Uncharacterized protein</fullName>
    </submittedName>
</protein>
<name>A0A1N6FFL0_9FLAO</name>
<keyword evidence="2" id="KW-1185">Reference proteome</keyword>
<dbReference type="EMBL" id="FSRK01000001">
    <property type="protein sequence ID" value="SIN94078.1"/>
    <property type="molecule type" value="Genomic_DNA"/>
</dbReference>
<evidence type="ECO:0000313" key="2">
    <source>
        <dbReference type="Proteomes" id="UP000185207"/>
    </source>
</evidence>
<dbReference type="Proteomes" id="UP000185207">
    <property type="component" value="Unassembled WGS sequence"/>
</dbReference>
<dbReference type="AlphaFoldDB" id="A0A1N6FFL0"/>
<evidence type="ECO:0000313" key="1">
    <source>
        <dbReference type="EMBL" id="SIN94078.1"/>
    </source>
</evidence>
<organism evidence="1 2">
    <name type="scientific">Epilithonimonas zeae</name>
    <dbReference type="NCBI Taxonomy" id="1416779"/>
    <lineage>
        <taxon>Bacteria</taxon>
        <taxon>Pseudomonadati</taxon>
        <taxon>Bacteroidota</taxon>
        <taxon>Flavobacteriia</taxon>
        <taxon>Flavobacteriales</taxon>
        <taxon>Weeksellaceae</taxon>
        <taxon>Chryseobacterium group</taxon>
        <taxon>Epilithonimonas</taxon>
    </lineage>
</organism>
<reference evidence="2" key="1">
    <citation type="submission" date="2016-11" db="EMBL/GenBank/DDBJ databases">
        <authorList>
            <person name="Varghese N."/>
            <person name="Submissions S."/>
        </authorList>
    </citation>
    <scope>NUCLEOTIDE SEQUENCE [LARGE SCALE GENOMIC DNA]</scope>
    <source>
        <strain evidence="2">DSM 27623</strain>
    </source>
</reference>
<proteinExistence type="predicted"/>